<protein>
    <submittedName>
        <fullName evidence="1">Uncharacterized protein</fullName>
    </submittedName>
</protein>
<gene>
    <name evidence="1" type="ORF">QQF64_001921</name>
</gene>
<evidence type="ECO:0000313" key="2">
    <source>
        <dbReference type="Proteomes" id="UP001558613"/>
    </source>
</evidence>
<keyword evidence="2" id="KW-1185">Reference proteome</keyword>
<dbReference type="Proteomes" id="UP001558613">
    <property type="component" value="Unassembled WGS sequence"/>
</dbReference>
<sequence length="86" mass="9473">MIYECFFNKSMFQKPCPLISSLRPNVAPAATSSRCVSLFSPHRTPTTTRLDGLQVPTKGLLALHHASTSPETHVCGFLSKTDQCHQ</sequence>
<organism evidence="1 2">
    <name type="scientific">Cirrhinus molitorella</name>
    <name type="common">mud carp</name>
    <dbReference type="NCBI Taxonomy" id="172907"/>
    <lineage>
        <taxon>Eukaryota</taxon>
        <taxon>Metazoa</taxon>
        <taxon>Chordata</taxon>
        <taxon>Craniata</taxon>
        <taxon>Vertebrata</taxon>
        <taxon>Euteleostomi</taxon>
        <taxon>Actinopterygii</taxon>
        <taxon>Neopterygii</taxon>
        <taxon>Teleostei</taxon>
        <taxon>Ostariophysi</taxon>
        <taxon>Cypriniformes</taxon>
        <taxon>Cyprinidae</taxon>
        <taxon>Labeoninae</taxon>
        <taxon>Labeonini</taxon>
        <taxon>Cirrhinus</taxon>
    </lineage>
</organism>
<evidence type="ECO:0000313" key="1">
    <source>
        <dbReference type="EMBL" id="KAL1266246.1"/>
    </source>
</evidence>
<reference evidence="1 2" key="1">
    <citation type="submission" date="2023-09" db="EMBL/GenBank/DDBJ databases">
        <authorList>
            <person name="Wang M."/>
        </authorList>
    </citation>
    <scope>NUCLEOTIDE SEQUENCE [LARGE SCALE GENOMIC DNA]</scope>
    <source>
        <strain evidence="1">GT-2023</strain>
        <tissue evidence="1">Liver</tissue>
    </source>
</reference>
<dbReference type="EMBL" id="JAYMGO010000010">
    <property type="protein sequence ID" value="KAL1266246.1"/>
    <property type="molecule type" value="Genomic_DNA"/>
</dbReference>
<name>A0ABR3MNN8_9TELE</name>
<accession>A0ABR3MNN8</accession>
<proteinExistence type="predicted"/>
<comment type="caution">
    <text evidence="1">The sequence shown here is derived from an EMBL/GenBank/DDBJ whole genome shotgun (WGS) entry which is preliminary data.</text>
</comment>